<keyword evidence="6 8" id="KW-1133">Transmembrane helix</keyword>
<comment type="similarity">
    <text evidence="8">Belongs to the MenA family. Type 1 subfamily.</text>
</comment>
<evidence type="ECO:0000256" key="3">
    <source>
        <dbReference type="ARBA" id="ARBA00022475"/>
    </source>
</evidence>
<keyword evidence="11" id="KW-1185">Reference proteome</keyword>
<comment type="catalytic activity">
    <reaction evidence="8">
        <text>an all-trans-polyprenyl diphosphate + 1,4-dihydroxy-2-naphthoate + H(+) = a 2-demethylmenaquinol + CO2 + diphosphate</text>
        <dbReference type="Rhea" id="RHEA:26478"/>
        <dbReference type="Rhea" id="RHEA-COMP:9563"/>
        <dbReference type="Rhea" id="RHEA-COMP:9564"/>
        <dbReference type="ChEBI" id="CHEBI:11173"/>
        <dbReference type="ChEBI" id="CHEBI:15378"/>
        <dbReference type="ChEBI" id="CHEBI:16526"/>
        <dbReference type="ChEBI" id="CHEBI:33019"/>
        <dbReference type="ChEBI" id="CHEBI:55437"/>
        <dbReference type="ChEBI" id="CHEBI:58914"/>
        <dbReference type="EC" id="2.5.1.74"/>
    </reaction>
</comment>
<evidence type="ECO:0000256" key="7">
    <source>
        <dbReference type="ARBA" id="ARBA00023136"/>
    </source>
</evidence>
<name>A0ABM7T506_9CLOT</name>
<comment type="function">
    <text evidence="8">Conversion of 1,4-dihydroxy-2-naphthoate (DHNA) to demethylmenaquinone (DMK).</text>
</comment>
<feature type="transmembrane region" description="Helical" evidence="8">
    <location>
        <begin position="218"/>
        <end position="240"/>
    </location>
</feature>
<dbReference type="InterPro" id="IPR004657">
    <property type="entry name" value="MenA"/>
</dbReference>
<feature type="transmembrane region" description="Helical" evidence="8">
    <location>
        <begin position="40"/>
        <end position="60"/>
    </location>
</feature>
<feature type="transmembrane region" description="Helical" evidence="8">
    <location>
        <begin position="12"/>
        <end position="34"/>
    </location>
</feature>
<evidence type="ECO:0000256" key="9">
    <source>
        <dbReference type="NCBIfam" id="TIGR00751"/>
    </source>
</evidence>
<accession>A0ABM7T506</accession>
<dbReference type="Pfam" id="PF01040">
    <property type="entry name" value="UbiA"/>
    <property type="match status" value="1"/>
</dbReference>
<gene>
    <name evidence="8" type="primary">menA</name>
    <name evidence="10" type="ORF">psyc5s11_23830</name>
</gene>
<evidence type="ECO:0000313" key="11">
    <source>
        <dbReference type="Proteomes" id="UP000824633"/>
    </source>
</evidence>
<feature type="transmembrane region" description="Helical" evidence="8">
    <location>
        <begin position="169"/>
        <end position="190"/>
    </location>
</feature>
<organism evidence="10 11">
    <name type="scientific">Clostridium gelidum</name>
    <dbReference type="NCBI Taxonomy" id="704125"/>
    <lineage>
        <taxon>Bacteria</taxon>
        <taxon>Bacillati</taxon>
        <taxon>Bacillota</taxon>
        <taxon>Clostridia</taxon>
        <taxon>Eubacteriales</taxon>
        <taxon>Clostridiaceae</taxon>
        <taxon>Clostridium</taxon>
    </lineage>
</organism>
<protein>
    <recommendedName>
        <fullName evidence="8 9">1,4-dihydroxy-2-naphthoate octaprenyltransferase</fullName>
        <shortName evidence="8">DHNA-octaprenyltransferase</shortName>
        <ecNumber evidence="8 9">2.5.1.74</ecNumber>
    </recommendedName>
</protein>
<dbReference type="RefSeq" id="WP_224037814.1">
    <property type="nucleotide sequence ID" value="NZ_AP024849.1"/>
</dbReference>
<dbReference type="InterPro" id="IPR000537">
    <property type="entry name" value="UbiA_prenyltransferase"/>
</dbReference>
<keyword evidence="5 8" id="KW-0812">Transmembrane</keyword>
<dbReference type="NCBIfam" id="TIGR00751">
    <property type="entry name" value="menA"/>
    <property type="match status" value="1"/>
</dbReference>
<feature type="transmembrane region" description="Helical" evidence="8">
    <location>
        <begin position="144"/>
        <end position="163"/>
    </location>
</feature>
<feature type="transmembrane region" description="Helical" evidence="8">
    <location>
        <begin position="281"/>
        <end position="299"/>
    </location>
</feature>
<comment type="pathway">
    <text evidence="8">Quinol/quinone metabolism; menaquinone biosynthesis; menaquinol from 1,4-dihydroxy-2-naphthoate: step 1/2.</text>
</comment>
<dbReference type="Gene3D" id="1.20.120.1780">
    <property type="entry name" value="UbiA prenyltransferase"/>
    <property type="match status" value="1"/>
</dbReference>
<comment type="subcellular location">
    <subcellularLocation>
        <location evidence="8">Cell membrane</location>
        <topology evidence="8">Multi-pass membrane protein</topology>
    </subcellularLocation>
    <subcellularLocation>
        <location evidence="1">Membrane</location>
        <topology evidence="1">Multi-pass membrane protein</topology>
    </subcellularLocation>
</comment>
<sequence>MINEKFKLFIRASRPFSLTASVIPVTLGGILALNEPGFNFAYLLLSIVAIIFLQASVNLLNDHDDFINDVDTKDSYGSSGVIIEGLLTLKEVYVSGILLLILGCLIGLFLSYERGVTILILGIIGAVCGYFYTGKPLTLKYRGLGAPMVFIIFGPLMTLGGYYLQRQEFTIQSFLISIPTALLTTAILHANDIRDINHDKKAGIKTLSIFIGYKKAQLVYSSLIILSYVSLIMMIIYNYVPFVSLICLLTVPAAIKNINKLRTAENSSYNIAELDKESGKLQGQFGILLILSIFFEYALSSIL</sequence>
<reference evidence="11" key="1">
    <citation type="submission" date="2021-07" db="EMBL/GenBank/DDBJ databases">
        <title>Complete genome sequencing of a Clostridium isolate.</title>
        <authorList>
            <person name="Ueki A."/>
            <person name="Tonouchi A."/>
        </authorList>
    </citation>
    <scope>NUCLEOTIDE SEQUENCE [LARGE SCALE GENOMIC DNA]</scope>
    <source>
        <strain evidence="11">C5S11</strain>
    </source>
</reference>
<keyword evidence="2 8" id="KW-0474">Menaquinone biosynthesis</keyword>
<dbReference type="EC" id="2.5.1.74" evidence="8 9"/>
<dbReference type="Proteomes" id="UP000824633">
    <property type="component" value="Chromosome"/>
</dbReference>
<feature type="transmembrane region" description="Helical" evidence="8">
    <location>
        <begin position="92"/>
        <end position="110"/>
    </location>
</feature>
<evidence type="ECO:0000256" key="5">
    <source>
        <dbReference type="ARBA" id="ARBA00022692"/>
    </source>
</evidence>
<dbReference type="InterPro" id="IPR044878">
    <property type="entry name" value="UbiA_sf"/>
</dbReference>
<feature type="transmembrane region" description="Helical" evidence="8">
    <location>
        <begin position="116"/>
        <end position="132"/>
    </location>
</feature>
<evidence type="ECO:0000256" key="1">
    <source>
        <dbReference type="ARBA" id="ARBA00004141"/>
    </source>
</evidence>
<proteinExistence type="inferred from homology"/>
<evidence type="ECO:0000256" key="8">
    <source>
        <dbReference type="HAMAP-Rule" id="MF_01937"/>
    </source>
</evidence>
<evidence type="ECO:0000256" key="6">
    <source>
        <dbReference type="ARBA" id="ARBA00022989"/>
    </source>
</evidence>
<evidence type="ECO:0000256" key="2">
    <source>
        <dbReference type="ARBA" id="ARBA00022428"/>
    </source>
</evidence>
<dbReference type="EMBL" id="AP024849">
    <property type="protein sequence ID" value="BCZ46316.1"/>
    <property type="molecule type" value="Genomic_DNA"/>
</dbReference>
<dbReference type="Gene3D" id="1.10.357.140">
    <property type="entry name" value="UbiA prenyltransferase"/>
    <property type="match status" value="1"/>
</dbReference>
<evidence type="ECO:0000256" key="4">
    <source>
        <dbReference type="ARBA" id="ARBA00022679"/>
    </source>
</evidence>
<keyword evidence="3 8" id="KW-1003">Cell membrane</keyword>
<keyword evidence="4 8" id="KW-0808">Transferase</keyword>
<dbReference type="HAMAP" id="MF_01937">
    <property type="entry name" value="MenA_1"/>
    <property type="match status" value="1"/>
</dbReference>
<dbReference type="PANTHER" id="PTHR13929">
    <property type="entry name" value="1,4-DIHYDROXY-2-NAPHTHOATE OCTAPRENYLTRANSFERASE"/>
    <property type="match status" value="1"/>
</dbReference>
<keyword evidence="7 8" id="KW-0472">Membrane</keyword>
<dbReference type="PANTHER" id="PTHR13929:SF0">
    <property type="entry name" value="UBIA PRENYLTRANSFERASE DOMAIN-CONTAINING PROTEIN 1"/>
    <property type="match status" value="1"/>
</dbReference>
<evidence type="ECO:0000313" key="10">
    <source>
        <dbReference type="EMBL" id="BCZ46316.1"/>
    </source>
</evidence>
<dbReference type="InterPro" id="IPR026046">
    <property type="entry name" value="UBIAD1"/>
</dbReference>
<dbReference type="CDD" id="cd13962">
    <property type="entry name" value="PT_UbiA_UBIAD1"/>
    <property type="match status" value="1"/>
</dbReference>
<dbReference type="PIRSF" id="PIRSF005355">
    <property type="entry name" value="UBIAD1"/>
    <property type="match status" value="1"/>
</dbReference>